<dbReference type="CDD" id="cd20736">
    <property type="entry name" value="PoNe_Nuclease"/>
    <property type="match status" value="1"/>
</dbReference>
<evidence type="ECO:0000256" key="1">
    <source>
        <dbReference type="ARBA" id="ARBA00006738"/>
    </source>
</evidence>
<dbReference type="Gene3D" id="3.40.1350.10">
    <property type="match status" value="1"/>
</dbReference>
<dbReference type="SUPFAM" id="SSF52980">
    <property type="entry name" value="Restriction endonuclease-like"/>
    <property type="match status" value="1"/>
</dbReference>
<dbReference type="HAMAP" id="MF_00048">
    <property type="entry name" value="UPF0102"/>
    <property type="match status" value="1"/>
</dbReference>
<dbReference type="PANTHER" id="PTHR34039">
    <property type="entry name" value="UPF0102 PROTEIN YRAN"/>
    <property type="match status" value="1"/>
</dbReference>
<gene>
    <name evidence="3" type="ORF">A3G50_01215</name>
</gene>
<organism evidence="3 4">
    <name type="scientific">Candidatus Jorgensenbacteria bacterium RIFCSPLOWO2_12_FULL_42_11</name>
    <dbReference type="NCBI Taxonomy" id="1798473"/>
    <lineage>
        <taxon>Bacteria</taxon>
        <taxon>Candidatus Joergenseniibacteriota</taxon>
    </lineage>
</organism>
<name>A0A1F6C235_9BACT</name>
<accession>A0A1F6C235</accession>
<dbReference type="GO" id="GO:0003676">
    <property type="term" value="F:nucleic acid binding"/>
    <property type="evidence" value="ECO:0007669"/>
    <property type="project" value="InterPro"/>
</dbReference>
<dbReference type="PANTHER" id="PTHR34039:SF1">
    <property type="entry name" value="UPF0102 PROTEIN YRAN"/>
    <property type="match status" value="1"/>
</dbReference>
<dbReference type="Pfam" id="PF02021">
    <property type="entry name" value="UPF0102"/>
    <property type="match status" value="1"/>
</dbReference>
<protein>
    <recommendedName>
        <fullName evidence="2">UPF0102 protein A3G50_01215</fullName>
    </recommendedName>
</protein>
<evidence type="ECO:0000256" key="2">
    <source>
        <dbReference type="HAMAP-Rule" id="MF_00048"/>
    </source>
</evidence>
<comment type="caution">
    <text evidence="3">The sequence shown here is derived from an EMBL/GenBank/DDBJ whole genome shotgun (WGS) entry which is preliminary data.</text>
</comment>
<reference evidence="3 4" key="1">
    <citation type="journal article" date="2016" name="Nat. Commun.">
        <title>Thousands of microbial genomes shed light on interconnected biogeochemical processes in an aquifer system.</title>
        <authorList>
            <person name="Anantharaman K."/>
            <person name="Brown C.T."/>
            <person name="Hug L.A."/>
            <person name="Sharon I."/>
            <person name="Castelle C.J."/>
            <person name="Probst A.J."/>
            <person name="Thomas B.C."/>
            <person name="Singh A."/>
            <person name="Wilkins M.J."/>
            <person name="Karaoz U."/>
            <person name="Brodie E.L."/>
            <person name="Williams K.H."/>
            <person name="Hubbard S.S."/>
            <person name="Banfield J.F."/>
        </authorList>
    </citation>
    <scope>NUCLEOTIDE SEQUENCE [LARGE SCALE GENOMIC DNA]</scope>
</reference>
<evidence type="ECO:0000313" key="4">
    <source>
        <dbReference type="Proteomes" id="UP000176633"/>
    </source>
</evidence>
<dbReference type="STRING" id="1798473.A3G50_01215"/>
<comment type="similarity">
    <text evidence="1 2">Belongs to the UPF0102 family.</text>
</comment>
<sequence length="136" mass="15554">MTPKTELGKLGEDLACRYLVDKNYKIIERNHRKPWGELDIIAKSPDKTLVFVEVKTMRQFGNQFGNQANSYPQLPNSAIEPEMQMTQAKIKKTKRIASLYAGAFPEKIDEKAGWRIDLVALTINGKDCLINHYENI</sequence>
<dbReference type="EMBL" id="MFKM01000019">
    <property type="protein sequence ID" value="OGG43254.1"/>
    <property type="molecule type" value="Genomic_DNA"/>
</dbReference>
<proteinExistence type="inferred from homology"/>
<dbReference type="InterPro" id="IPR003509">
    <property type="entry name" value="UPF0102_YraN-like"/>
</dbReference>
<evidence type="ECO:0000313" key="3">
    <source>
        <dbReference type="EMBL" id="OGG43254.1"/>
    </source>
</evidence>
<dbReference type="Proteomes" id="UP000176633">
    <property type="component" value="Unassembled WGS sequence"/>
</dbReference>
<dbReference type="AlphaFoldDB" id="A0A1F6C235"/>
<dbReference type="InterPro" id="IPR011856">
    <property type="entry name" value="tRNA_endonuc-like_dom_sf"/>
</dbReference>
<dbReference type="InterPro" id="IPR011335">
    <property type="entry name" value="Restrct_endonuc-II-like"/>
</dbReference>